<sequence length="321" mass="36735">MKIFYDRRHLLHIPKKEMDNGKWVENADKPDRIEAIRESLERHFGFSFNEPRDYYSSYLYLVHDHDYVHWLKKRSEGVEPGEEYFPEVFGYDKVFDTGTPITRNSFFAALNAVSASLNAVDEILTGETIVYALCRPPGHHASSSQAGGYCYFNNAAIAARYFQKYTHGYVAILDLDFHHGNGTQEIFYADSTVLYVSLHGDPEKFYPWISGYDWEIGEEDGVGYNFNFPLPGETTGTDYLRTLEKALAEIENFDPDLLIVSLGFDTHKEDPVGHFSLEDKDYYLIGKALKDLDFSIVLIQEGGYNPDANMRASRNFFAGLL</sequence>
<gene>
    <name evidence="7" type="ordered locus">Kole_0021</name>
</gene>
<dbReference type="RefSeq" id="WP_012744538.1">
    <property type="nucleotide sequence ID" value="NC_012785.1"/>
</dbReference>
<reference evidence="7 8" key="2">
    <citation type="journal article" date="2011" name="J. Bacteriol.">
        <title>Genome Sequence of Kosmotoga olearia Strain TBF 19.5.1, a Thermophilic Bacterium with a Wide Growth Temperature Range, Isolated from the Troll B Oil Platform in the North Sea.</title>
        <authorList>
            <person name="Swithers K.S."/>
            <person name="Dipippo J.L."/>
            <person name="Bruce D.C."/>
            <person name="Detter C."/>
            <person name="Tapia R."/>
            <person name="Han S."/>
            <person name="Goodwin L.A."/>
            <person name="Han J."/>
            <person name="Woyke T."/>
            <person name="Pitluck S."/>
            <person name="Pennacchio L."/>
            <person name="Nolan M."/>
            <person name="Mikhailova N."/>
            <person name="Land M.L."/>
            <person name="Nesbo C.L."/>
            <person name="Gogarten J.P."/>
            <person name="Noll K.M."/>
        </authorList>
    </citation>
    <scope>NUCLEOTIDE SEQUENCE [LARGE SCALE GENOMIC DNA]</scope>
    <source>
        <strain evidence="8">ATCC BAA-1733 / DSM 21960 / TBF 19.5.1</strain>
    </source>
</reference>
<dbReference type="STRING" id="521045.Kole_0021"/>
<dbReference type="GO" id="GO:0016787">
    <property type="term" value="F:hydrolase activity"/>
    <property type="evidence" value="ECO:0007669"/>
    <property type="project" value="UniProtKB-KW"/>
</dbReference>
<evidence type="ECO:0000256" key="3">
    <source>
        <dbReference type="ARBA" id="ARBA00022723"/>
    </source>
</evidence>
<dbReference type="PANTHER" id="PTHR10625:SF17">
    <property type="entry name" value="HISTONE DEACETYLASE 8"/>
    <property type="match status" value="1"/>
</dbReference>
<dbReference type="GO" id="GO:0046872">
    <property type="term" value="F:metal ion binding"/>
    <property type="evidence" value="ECO:0007669"/>
    <property type="project" value="UniProtKB-KW"/>
</dbReference>
<evidence type="ECO:0000313" key="7">
    <source>
        <dbReference type="EMBL" id="ACR78750.1"/>
    </source>
</evidence>
<dbReference type="eggNOG" id="COG0123">
    <property type="taxonomic scope" value="Bacteria"/>
</dbReference>
<reference evidence="7 8" key="1">
    <citation type="submission" date="2009-06" db="EMBL/GenBank/DDBJ databases">
        <title>Complete sequence of Thermotogales bacterium TBF 19.5.1.</title>
        <authorList>
            <consortium name="US DOE Joint Genome Institute"/>
            <person name="Lucas S."/>
            <person name="Copeland A."/>
            <person name="Lapidus A."/>
            <person name="Glavina del Rio T."/>
            <person name="Tice H."/>
            <person name="Bruce D."/>
            <person name="Goodwin L."/>
            <person name="Pitluck S."/>
            <person name="Chertkov O."/>
            <person name="Brettin T."/>
            <person name="Detter J.C."/>
            <person name="Han C."/>
            <person name="Schmutz J."/>
            <person name="Larimer F."/>
            <person name="Land M."/>
            <person name="Hauser L."/>
            <person name="Kyrpides N."/>
            <person name="Ovchinnikova G."/>
            <person name="Noll K."/>
        </authorList>
    </citation>
    <scope>NUCLEOTIDE SEQUENCE [LARGE SCALE GENOMIC DNA]</scope>
    <source>
        <strain evidence="8">ATCC BAA-1733 / DSM 21960 / TBF 19.5.1</strain>
    </source>
</reference>
<dbReference type="EMBL" id="CP001634">
    <property type="protein sequence ID" value="ACR78750.1"/>
    <property type="molecule type" value="Genomic_DNA"/>
</dbReference>
<comment type="similarity">
    <text evidence="2">Belongs to the histone deacetylase family.</text>
</comment>
<keyword evidence="3" id="KW-0479">Metal-binding</keyword>
<dbReference type="Pfam" id="PF00850">
    <property type="entry name" value="Hist_deacetyl"/>
    <property type="match status" value="1"/>
</dbReference>
<evidence type="ECO:0000313" key="8">
    <source>
        <dbReference type="Proteomes" id="UP000002382"/>
    </source>
</evidence>
<keyword evidence="8" id="KW-1185">Reference proteome</keyword>
<evidence type="ECO:0000256" key="4">
    <source>
        <dbReference type="ARBA" id="ARBA00022801"/>
    </source>
</evidence>
<dbReference type="SUPFAM" id="SSF52768">
    <property type="entry name" value="Arginase/deacetylase"/>
    <property type="match status" value="1"/>
</dbReference>
<dbReference type="KEGG" id="kol:Kole_0021"/>
<dbReference type="HOGENOM" id="CLU_007727_8_3_0"/>
<dbReference type="InterPro" id="IPR023696">
    <property type="entry name" value="Ureohydrolase_dom_sf"/>
</dbReference>
<keyword evidence="5" id="KW-0862">Zinc</keyword>
<dbReference type="Proteomes" id="UP000002382">
    <property type="component" value="Chromosome"/>
</dbReference>
<dbReference type="Gene3D" id="3.40.800.20">
    <property type="entry name" value="Histone deacetylase domain"/>
    <property type="match status" value="1"/>
</dbReference>
<accession>C5CHB1</accession>
<feature type="domain" description="Histone deacetylase" evidence="6">
    <location>
        <begin position="28"/>
        <end position="319"/>
    </location>
</feature>
<evidence type="ECO:0000256" key="1">
    <source>
        <dbReference type="ARBA" id="ARBA00001947"/>
    </source>
</evidence>
<name>C5CHB1_KOSOT</name>
<protein>
    <submittedName>
        <fullName evidence="7">Histone deacetylase</fullName>
    </submittedName>
</protein>
<dbReference type="PRINTS" id="PR01270">
    <property type="entry name" value="HDASUPER"/>
</dbReference>
<evidence type="ECO:0000256" key="2">
    <source>
        <dbReference type="ARBA" id="ARBA00005947"/>
    </source>
</evidence>
<evidence type="ECO:0000259" key="6">
    <source>
        <dbReference type="Pfam" id="PF00850"/>
    </source>
</evidence>
<dbReference type="GO" id="GO:0004407">
    <property type="term" value="F:histone deacetylase activity"/>
    <property type="evidence" value="ECO:0007669"/>
    <property type="project" value="TreeGrafter"/>
</dbReference>
<organism evidence="7 8">
    <name type="scientific">Kosmotoga olearia (strain ATCC BAA-1733 / DSM 21960 / TBF 19.5.1)</name>
    <dbReference type="NCBI Taxonomy" id="521045"/>
    <lineage>
        <taxon>Bacteria</taxon>
        <taxon>Thermotogati</taxon>
        <taxon>Thermotogota</taxon>
        <taxon>Thermotogae</taxon>
        <taxon>Kosmotogales</taxon>
        <taxon>Kosmotogaceae</taxon>
        <taxon>Kosmotoga</taxon>
    </lineage>
</organism>
<dbReference type="GO" id="GO:0040029">
    <property type="term" value="P:epigenetic regulation of gene expression"/>
    <property type="evidence" value="ECO:0007669"/>
    <property type="project" value="TreeGrafter"/>
</dbReference>
<dbReference type="OrthoDB" id="9808367at2"/>
<dbReference type="CDD" id="cd10001">
    <property type="entry name" value="HDAC_classII_APAH"/>
    <property type="match status" value="1"/>
</dbReference>
<dbReference type="InterPro" id="IPR000286">
    <property type="entry name" value="HDACs"/>
</dbReference>
<dbReference type="PANTHER" id="PTHR10625">
    <property type="entry name" value="HISTONE DEACETYLASE HDAC1-RELATED"/>
    <property type="match status" value="1"/>
</dbReference>
<comment type="cofactor">
    <cofactor evidence="1">
        <name>Zn(2+)</name>
        <dbReference type="ChEBI" id="CHEBI:29105"/>
    </cofactor>
</comment>
<dbReference type="InterPro" id="IPR023801">
    <property type="entry name" value="His_deacetylse_dom"/>
</dbReference>
<proteinExistence type="inferred from homology"/>
<evidence type="ECO:0000256" key="5">
    <source>
        <dbReference type="ARBA" id="ARBA00022833"/>
    </source>
</evidence>
<dbReference type="InterPro" id="IPR037138">
    <property type="entry name" value="His_deacetylse_dom_sf"/>
</dbReference>
<dbReference type="AlphaFoldDB" id="C5CHB1"/>
<keyword evidence="4" id="KW-0378">Hydrolase</keyword>